<dbReference type="RefSeq" id="WP_161812451.1">
    <property type="nucleotide sequence ID" value="NZ_BLJN01000002.1"/>
</dbReference>
<feature type="domain" description="MotA/TolQ/ExbB proton channel" evidence="8">
    <location>
        <begin position="66"/>
        <end position="187"/>
    </location>
</feature>
<gene>
    <name evidence="9" type="ORF">GCM10011487_28190</name>
</gene>
<dbReference type="InterPro" id="IPR002898">
    <property type="entry name" value="MotA_ExbB_proton_chnl"/>
</dbReference>
<evidence type="ECO:0000256" key="3">
    <source>
        <dbReference type="ARBA" id="ARBA00022692"/>
    </source>
</evidence>
<proteinExistence type="inferred from homology"/>
<evidence type="ECO:0000313" key="9">
    <source>
        <dbReference type="EMBL" id="GFE80819.1"/>
    </source>
</evidence>
<evidence type="ECO:0000256" key="2">
    <source>
        <dbReference type="ARBA" id="ARBA00022475"/>
    </source>
</evidence>
<feature type="transmembrane region" description="Helical" evidence="7">
    <location>
        <begin position="106"/>
        <end position="130"/>
    </location>
</feature>
<dbReference type="PANTHER" id="PTHR30625">
    <property type="entry name" value="PROTEIN TOLQ"/>
    <property type="match status" value="1"/>
</dbReference>
<keyword evidence="4 7" id="KW-1133">Transmembrane helix</keyword>
<evidence type="ECO:0000313" key="10">
    <source>
        <dbReference type="Proteomes" id="UP000445000"/>
    </source>
</evidence>
<keyword evidence="6" id="KW-0653">Protein transport</keyword>
<dbReference type="Pfam" id="PF01618">
    <property type="entry name" value="MotA_ExbB"/>
    <property type="match status" value="1"/>
</dbReference>
<keyword evidence="5 7" id="KW-0472">Membrane</keyword>
<protein>
    <submittedName>
        <fullName evidence="9">Translocation protein TolQ</fullName>
    </submittedName>
</protein>
<evidence type="ECO:0000256" key="5">
    <source>
        <dbReference type="ARBA" id="ARBA00023136"/>
    </source>
</evidence>
<sequence>MFEIVKAGGIMMGPIILASIVTAAIFLERLWTLQTKRVLPSELTEKVWRWVEQGQIQDKHIAALQQNSPLGKILAAGLANRNRDRVVIREAIEDTGRHVVHELDRFIGTLGTVASLSPLMGLLGTVIGMIRTFNAITTAGIGNPASLAGGIAEALITTAAGLTVAIPALLAYKYLRGRVQTLVVQMEKEAIKLVEALEGQSREVA</sequence>
<dbReference type="InterPro" id="IPR050790">
    <property type="entry name" value="ExbB/TolQ_transport"/>
</dbReference>
<name>A0A829YC29_9GAMM</name>
<keyword evidence="2" id="KW-1003">Cell membrane</keyword>
<keyword evidence="3 7" id="KW-0812">Transmembrane</keyword>
<evidence type="ECO:0000259" key="8">
    <source>
        <dbReference type="Pfam" id="PF01618"/>
    </source>
</evidence>
<evidence type="ECO:0000256" key="7">
    <source>
        <dbReference type="SAM" id="Phobius"/>
    </source>
</evidence>
<evidence type="ECO:0000256" key="1">
    <source>
        <dbReference type="ARBA" id="ARBA00004651"/>
    </source>
</evidence>
<dbReference type="GO" id="GO:0017038">
    <property type="term" value="P:protein import"/>
    <property type="evidence" value="ECO:0007669"/>
    <property type="project" value="TreeGrafter"/>
</dbReference>
<comment type="similarity">
    <text evidence="6">Belongs to the exbB/tolQ family.</text>
</comment>
<keyword evidence="10" id="KW-1185">Reference proteome</keyword>
<keyword evidence="6" id="KW-0813">Transport</keyword>
<dbReference type="EMBL" id="BLJN01000002">
    <property type="protein sequence ID" value="GFE80819.1"/>
    <property type="molecule type" value="Genomic_DNA"/>
</dbReference>
<organism evidence="9 10">
    <name type="scientific">Steroidobacter agaridevorans</name>
    <dbReference type="NCBI Taxonomy" id="2695856"/>
    <lineage>
        <taxon>Bacteria</taxon>
        <taxon>Pseudomonadati</taxon>
        <taxon>Pseudomonadota</taxon>
        <taxon>Gammaproteobacteria</taxon>
        <taxon>Steroidobacterales</taxon>
        <taxon>Steroidobacteraceae</taxon>
        <taxon>Steroidobacter</taxon>
    </lineage>
</organism>
<feature type="transmembrane region" description="Helical" evidence="7">
    <location>
        <begin position="150"/>
        <end position="172"/>
    </location>
</feature>
<dbReference type="Proteomes" id="UP000445000">
    <property type="component" value="Unassembled WGS sequence"/>
</dbReference>
<evidence type="ECO:0000256" key="4">
    <source>
        <dbReference type="ARBA" id="ARBA00022989"/>
    </source>
</evidence>
<reference evidence="10" key="1">
    <citation type="submission" date="2020-01" db="EMBL/GenBank/DDBJ databases">
        <title>'Steroidobacter agaridevorans' sp. nov., agar-degrading bacteria isolated from rhizosphere soils.</title>
        <authorList>
            <person name="Ikenaga M."/>
            <person name="Kataoka M."/>
            <person name="Murouchi A."/>
            <person name="Katsuragi S."/>
            <person name="Sakai M."/>
        </authorList>
    </citation>
    <scope>NUCLEOTIDE SEQUENCE [LARGE SCALE GENOMIC DNA]</scope>
    <source>
        <strain evidence="10">YU21-B</strain>
    </source>
</reference>
<comment type="caution">
    <text evidence="9">The sequence shown here is derived from an EMBL/GenBank/DDBJ whole genome shotgun (WGS) entry which is preliminary data.</text>
</comment>
<comment type="subcellular location">
    <subcellularLocation>
        <location evidence="1">Cell membrane</location>
        <topology evidence="1">Multi-pass membrane protein</topology>
    </subcellularLocation>
    <subcellularLocation>
        <location evidence="6">Membrane</location>
        <topology evidence="6">Multi-pass membrane protein</topology>
    </subcellularLocation>
</comment>
<dbReference type="GO" id="GO:0005886">
    <property type="term" value="C:plasma membrane"/>
    <property type="evidence" value="ECO:0007669"/>
    <property type="project" value="UniProtKB-SubCell"/>
</dbReference>
<dbReference type="PANTHER" id="PTHR30625:SF11">
    <property type="entry name" value="MOTA_TOLQ_EXBB PROTON CHANNEL DOMAIN-CONTAINING PROTEIN"/>
    <property type="match status" value="1"/>
</dbReference>
<accession>A0A829YC29</accession>
<feature type="transmembrane region" description="Helical" evidence="7">
    <location>
        <begin position="6"/>
        <end position="27"/>
    </location>
</feature>
<evidence type="ECO:0000256" key="6">
    <source>
        <dbReference type="RuleBase" id="RU004057"/>
    </source>
</evidence>
<dbReference type="AlphaFoldDB" id="A0A829YC29"/>